<dbReference type="Pfam" id="PF13545">
    <property type="entry name" value="HTH_Crp_2"/>
    <property type="match status" value="1"/>
</dbReference>
<dbReference type="AlphaFoldDB" id="A0A7G9B817"/>
<sequence>MEKMAALQILFGRLPPLEWGVEQYLDQGKCLKIFQNERIPFDREAPEEPGVFYVQTGLLKLSVHRPLSATGLDFCYYGDRTLLERRTAASLSGCGQMYIEACKNTIAYAFTQREFFELLRRDRALLKQYHQLHSAQLSLLFQRMELTACLDAEQRVAGWLMQLCCQSAPEEAGKYFIPCRLTQQEIADYLLIHVTTFNRVFSELKKESIVEKKRSGFLVHDFEKLKRFQERLSI</sequence>
<dbReference type="GO" id="GO:0003677">
    <property type="term" value="F:DNA binding"/>
    <property type="evidence" value="ECO:0007669"/>
    <property type="project" value="InterPro"/>
</dbReference>
<feature type="domain" description="HTH crp-type" evidence="1">
    <location>
        <begin position="150"/>
        <end position="223"/>
    </location>
</feature>
<dbReference type="RefSeq" id="WP_187334126.1">
    <property type="nucleotide sequence ID" value="NZ_CP060490.1"/>
</dbReference>
<dbReference type="Proteomes" id="UP000515960">
    <property type="component" value="Chromosome"/>
</dbReference>
<dbReference type="EMBL" id="CP060490">
    <property type="protein sequence ID" value="QNL45698.1"/>
    <property type="molecule type" value="Genomic_DNA"/>
</dbReference>
<keyword evidence="3" id="KW-1185">Reference proteome</keyword>
<reference evidence="2 3" key="1">
    <citation type="submission" date="2020-08" db="EMBL/GenBank/DDBJ databases">
        <authorList>
            <person name="Liu C."/>
            <person name="Sun Q."/>
        </authorList>
    </citation>
    <scope>NUCLEOTIDE SEQUENCE [LARGE SCALE GENOMIC DNA]</scope>
    <source>
        <strain evidence="2 3">NSJ-62</strain>
    </source>
</reference>
<protein>
    <submittedName>
        <fullName evidence="2">Crp/Fnr family transcriptional regulator</fullName>
    </submittedName>
</protein>
<gene>
    <name evidence="2" type="ORF">H8790_06800</name>
</gene>
<dbReference type="PROSITE" id="PS51063">
    <property type="entry name" value="HTH_CRP_2"/>
    <property type="match status" value="1"/>
</dbReference>
<dbReference type="KEGG" id="ohi:H8790_06800"/>
<dbReference type="GO" id="GO:0006355">
    <property type="term" value="P:regulation of DNA-templated transcription"/>
    <property type="evidence" value="ECO:0007669"/>
    <property type="project" value="InterPro"/>
</dbReference>
<dbReference type="InterPro" id="IPR036390">
    <property type="entry name" value="WH_DNA-bd_sf"/>
</dbReference>
<organism evidence="2 3">
    <name type="scientific">Oscillibacter hominis</name>
    <dbReference type="NCBI Taxonomy" id="2763056"/>
    <lineage>
        <taxon>Bacteria</taxon>
        <taxon>Bacillati</taxon>
        <taxon>Bacillota</taxon>
        <taxon>Clostridia</taxon>
        <taxon>Eubacteriales</taxon>
        <taxon>Oscillospiraceae</taxon>
        <taxon>Oscillibacter</taxon>
    </lineage>
</organism>
<dbReference type="InterPro" id="IPR012318">
    <property type="entry name" value="HTH_CRP"/>
</dbReference>
<dbReference type="SUPFAM" id="SSF46785">
    <property type="entry name" value="Winged helix' DNA-binding domain"/>
    <property type="match status" value="1"/>
</dbReference>
<evidence type="ECO:0000313" key="3">
    <source>
        <dbReference type="Proteomes" id="UP000515960"/>
    </source>
</evidence>
<proteinExistence type="predicted"/>
<name>A0A7G9B817_9FIRM</name>
<evidence type="ECO:0000313" key="2">
    <source>
        <dbReference type="EMBL" id="QNL45698.1"/>
    </source>
</evidence>
<evidence type="ECO:0000259" key="1">
    <source>
        <dbReference type="PROSITE" id="PS51063"/>
    </source>
</evidence>
<dbReference type="Gene3D" id="2.60.120.10">
    <property type="entry name" value="Jelly Rolls"/>
    <property type="match status" value="1"/>
</dbReference>
<dbReference type="InterPro" id="IPR014710">
    <property type="entry name" value="RmlC-like_jellyroll"/>
</dbReference>
<accession>A0A7G9B817</accession>